<evidence type="ECO:0000313" key="11">
    <source>
        <dbReference type="Proteomes" id="UP001187531"/>
    </source>
</evidence>
<evidence type="ECO:0000256" key="6">
    <source>
        <dbReference type="ARBA" id="ARBA00022801"/>
    </source>
</evidence>
<evidence type="ECO:0000256" key="3">
    <source>
        <dbReference type="ARBA" id="ARBA00006958"/>
    </source>
</evidence>
<dbReference type="PANTHER" id="PTHR22930:SF269">
    <property type="entry name" value="NUCLEASE HARBI1-LIKE PROTEIN"/>
    <property type="match status" value="1"/>
</dbReference>
<keyword evidence="5" id="KW-0479">Metal-binding</keyword>
<dbReference type="GO" id="GO:0016787">
    <property type="term" value="F:hydrolase activity"/>
    <property type="evidence" value="ECO:0007669"/>
    <property type="project" value="UniProtKB-KW"/>
</dbReference>
<feature type="region of interest" description="Disordered" evidence="8">
    <location>
        <begin position="593"/>
        <end position="613"/>
    </location>
</feature>
<evidence type="ECO:0000256" key="1">
    <source>
        <dbReference type="ARBA" id="ARBA00001968"/>
    </source>
</evidence>
<dbReference type="Proteomes" id="UP001187531">
    <property type="component" value="Unassembled WGS sequence"/>
</dbReference>
<comment type="cofactor">
    <cofactor evidence="1">
        <name>a divalent metal cation</name>
        <dbReference type="ChEBI" id="CHEBI:60240"/>
    </cofactor>
</comment>
<dbReference type="Pfam" id="PF13359">
    <property type="entry name" value="DDE_Tnp_4"/>
    <property type="match status" value="1"/>
</dbReference>
<comment type="caution">
    <text evidence="10">The sequence shown here is derived from an EMBL/GenBank/DDBJ whole genome shotgun (WGS) entry which is preliminary data.</text>
</comment>
<keyword evidence="11" id="KW-1185">Reference proteome</keyword>
<comment type="similarity">
    <text evidence="3">Belongs to the HARBI1 family.</text>
</comment>
<feature type="domain" description="DDE Tnp4" evidence="9">
    <location>
        <begin position="179"/>
        <end position="326"/>
    </location>
</feature>
<comment type="subcellular location">
    <subcellularLocation>
        <location evidence="2">Nucleus</location>
    </subcellularLocation>
</comment>
<dbReference type="InterPro" id="IPR045249">
    <property type="entry name" value="HARBI1-like"/>
</dbReference>
<keyword evidence="7" id="KW-0539">Nucleus</keyword>
<protein>
    <recommendedName>
        <fullName evidence="9">DDE Tnp4 domain-containing protein</fullName>
    </recommendedName>
</protein>
<dbReference type="GO" id="GO:0005634">
    <property type="term" value="C:nucleus"/>
    <property type="evidence" value="ECO:0007669"/>
    <property type="project" value="UniProtKB-SubCell"/>
</dbReference>
<sequence>MVFEKHLLVTHNNVGDSNLEHMEQLYGSAKQAKRRWWVRPVLRKRETDGAFSKLAQDLEKEDPQWYFEYLRMTPTKFKELLAIVKSKIEKKHTNWRRPITAATRLALTIRHLATGESKRSLSYYLIGRSTVTLIVAETTEAIWTSMKSQCLKPPTQSTFQTIADKFLRRWNFPNCIGAIDGKYIRLRCPENSGSTYFCHKTFFSVVLMAVVDADYKFQFVDVGAENSAGDLSTFTRSSFGRAILNGTIETPEPKPIPNGTILPQVFVADEAFPLKKNIMRPFPGGLSVADRQKRVYNYRLSRARLVVENTFGILAARWRIFNSPIDCILETLRNSEYISFETTFKVKSVQHFKNILTKEVRSKYGFDVGIDIEGCGIESKIASKNNSGESSSKSVKYSRKDFCCYKFRPVGCFTIDTEIRRLTKSAVMDLECLKMKEDALKSLHKFGSHYPAPTNSFHYGGVEISHGSETYIEKKYTQWKTKAKKNSASLKTKIGPINLGGVSFEKDMRNNNEVNEGNSRSIDVGFLSCDWVDYSSEEEFINQVLSNPRHGRIITRGHDIVPVWDLIKDQYPVQVEIIRNAWIENEKEMSGDSERRRLASVDESERRRDESEGRVFRLKIPSLPKKAKKASGCF</sequence>
<evidence type="ECO:0000313" key="10">
    <source>
        <dbReference type="EMBL" id="KAK2726275.1"/>
    </source>
</evidence>
<dbReference type="EMBL" id="JAVRJZ010000002">
    <property type="protein sequence ID" value="KAK2726275.1"/>
    <property type="molecule type" value="Genomic_DNA"/>
</dbReference>
<dbReference type="PANTHER" id="PTHR22930">
    <property type="match status" value="1"/>
</dbReference>
<evidence type="ECO:0000256" key="5">
    <source>
        <dbReference type="ARBA" id="ARBA00022723"/>
    </source>
</evidence>
<organism evidence="10 11">
    <name type="scientific">Artemia franciscana</name>
    <name type="common">Brine shrimp</name>
    <name type="synonym">Artemia sanfranciscana</name>
    <dbReference type="NCBI Taxonomy" id="6661"/>
    <lineage>
        <taxon>Eukaryota</taxon>
        <taxon>Metazoa</taxon>
        <taxon>Ecdysozoa</taxon>
        <taxon>Arthropoda</taxon>
        <taxon>Crustacea</taxon>
        <taxon>Branchiopoda</taxon>
        <taxon>Anostraca</taxon>
        <taxon>Artemiidae</taxon>
        <taxon>Artemia</taxon>
    </lineage>
</organism>
<reference evidence="10" key="1">
    <citation type="submission" date="2023-07" db="EMBL/GenBank/DDBJ databases">
        <title>Chromosome-level genome assembly of Artemia franciscana.</title>
        <authorList>
            <person name="Jo E."/>
        </authorList>
    </citation>
    <scope>NUCLEOTIDE SEQUENCE</scope>
    <source>
        <tissue evidence="10">Whole body</tissue>
    </source>
</reference>
<evidence type="ECO:0000256" key="2">
    <source>
        <dbReference type="ARBA" id="ARBA00004123"/>
    </source>
</evidence>
<keyword evidence="4" id="KW-0540">Nuclease</keyword>
<evidence type="ECO:0000256" key="4">
    <source>
        <dbReference type="ARBA" id="ARBA00022722"/>
    </source>
</evidence>
<proteinExistence type="inferred from homology"/>
<evidence type="ECO:0000256" key="8">
    <source>
        <dbReference type="SAM" id="MobiDB-lite"/>
    </source>
</evidence>
<accession>A0AA88ICX5</accession>
<keyword evidence="6" id="KW-0378">Hydrolase</keyword>
<evidence type="ECO:0000256" key="7">
    <source>
        <dbReference type="ARBA" id="ARBA00023242"/>
    </source>
</evidence>
<evidence type="ECO:0000259" key="9">
    <source>
        <dbReference type="Pfam" id="PF13359"/>
    </source>
</evidence>
<dbReference type="InterPro" id="IPR027806">
    <property type="entry name" value="HARBI1_dom"/>
</dbReference>
<dbReference type="AlphaFoldDB" id="A0AA88ICX5"/>
<gene>
    <name evidence="10" type="ORF">QYM36_000661</name>
</gene>
<dbReference type="GO" id="GO:0046872">
    <property type="term" value="F:metal ion binding"/>
    <property type="evidence" value="ECO:0007669"/>
    <property type="project" value="UniProtKB-KW"/>
</dbReference>
<dbReference type="GO" id="GO:0004518">
    <property type="term" value="F:nuclease activity"/>
    <property type="evidence" value="ECO:0007669"/>
    <property type="project" value="UniProtKB-KW"/>
</dbReference>
<name>A0AA88ICX5_ARTSF</name>